<accession>A0ACC1Z0B7</accession>
<dbReference type="EMBL" id="CM051394">
    <property type="protein sequence ID" value="KAJ4729191.1"/>
    <property type="molecule type" value="Genomic_DNA"/>
</dbReference>
<reference evidence="1 2" key="1">
    <citation type="journal article" date="2023" name="Science">
        <title>Complex scaffold remodeling in plant triterpene biosynthesis.</title>
        <authorList>
            <person name="De La Pena R."/>
            <person name="Hodgson H."/>
            <person name="Liu J.C."/>
            <person name="Stephenson M.J."/>
            <person name="Martin A.C."/>
            <person name="Owen C."/>
            <person name="Harkess A."/>
            <person name="Leebens-Mack J."/>
            <person name="Jimenez L.E."/>
            <person name="Osbourn A."/>
            <person name="Sattely E.S."/>
        </authorList>
    </citation>
    <scope>NUCLEOTIDE SEQUENCE [LARGE SCALE GENOMIC DNA]</scope>
    <source>
        <strain evidence="2">cv. JPN11</strain>
        <tissue evidence="1">Leaf</tissue>
    </source>
</reference>
<evidence type="ECO:0000313" key="1">
    <source>
        <dbReference type="EMBL" id="KAJ4729191.1"/>
    </source>
</evidence>
<organism evidence="1 2">
    <name type="scientific">Melia azedarach</name>
    <name type="common">Chinaberry tree</name>
    <dbReference type="NCBI Taxonomy" id="155640"/>
    <lineage>
        <taxon>Eukaryota</taxon>
        <taxon>Viridiplantae</taxon>
        <taxon>Streptophyta</taxon>
        <taxon>Embryophyta</taxon>
        <taxon>Tracheophyta</taxon>
        <taxon>Spermatophyta</taxon>
        <taxon>Magnoliopsida</taxon>
        <taxon>eudicotyledons</taxon>
        <taxon>Gunneridae</taxon>
        <taxon>Pentapetalae</taxon>
        <taxon>rosids</taxon>
        <taxon>malvids</taxon>
        <taxon>Sapindales</taxon>
        <taxon>Meliaceae</taxon>
        <taxon>Melia</taxon>
    </lineage>
</organism>
<keyword evidence="2" id="KW-1185">Reference proteome</keyword>
<proteinExistence type="predicted"/>
<protein>
    <submittedName>
        <fullName evidence="1">Methyl-CpG-binding domain-containing protein 9-like</fullName>
    </submittedName>
</protein>
<comment type="caution">
    <text evidence="1">The sequence shown here is derived from an EMBL/GenBank/DDBJ whole genome shotgun (WGS) entry which is preliminary data.</text>
</comment>
<sequence length="2138" mass="236670">MELSDSTRSPLGIDLNEIPTTSSAETPTDSLCGVCGRPEAKAEVVVCDACERGFHLDCAGMCWPPDTLVEWVCGECVKSGVKSKLWPLGKKKRILDINASPPSDVDGDAAEDVLDLRKHSSGDNSFGGNAFVAPVTYSKLLHAGNGFVYQKASRLTTNTGKMGFEVHMQSTDTSFQEVELGFPLGKLRNSFNTAIKFPSQNPNEMLLQALRDFISERHGVLEEGWRVELRHAMNSYELYAIYHAPDGRTFDSMFDVACYLGLASNYNSMHTKIKTEEPPLKERLYVSKKRKQAKFPIANGFAEDKGMISFTSRQFSSDSQQMEIFASRSNTVVDVTKAGREENVCTGLQQNNDGLPVQFEDFYILSLGRADVRPSYHNVSMIYPVGYTSCWHDKITGSLFVCEVSDGGDSGPIFKVTRCSCSALPVPNGSTIVFRPNLVQCSGQHDEANGDITSYNEDYDNGVNLQIILSDPCPPVENDILTCLESGSNGTCNDEIGEISVEDHSSSSAWKMMSQKFVDACSKIHKQKGFIKFLCKHIENSRESPKWEMMNEKNKMKFASLKKFCGFSVSISIPSELDTLADVLLKWLDQDRFGLDTEFVQEIIEQLPGLKGCTQYEFLKDRSCYSAFLTVGNGSLMAKLKGRVESKDEASDGSYGRSKKPRLAEDHDHSPPPGKALCSRFPPQIVGDFYQVWEFLWRFHELLGLKEPFSLEELEEELINPWIDDSSTPEKCDKKIQGIEPSSLHQSSLMGGQMLSASNAAYLPHAFIQMETGATKEASQFGLASIGDSRCSSVVLTKAHSSLLEVLIGELQSKVAALVDPNYDSGESKPRRGRKKDSEGSIPHKRGKLYMLPINELTWPELARRYVLSILSMDGILDSPEVASREGGKVFRCLQGDGGMLCGSLAGVAAMEADAVLLAEATKKIFGSLNRENDALTIEDEESDASGSCEKNIVSEGTLPEWAKVLEPVRKLPTNVGTRIRKCVYDALAKDPPDWAKKILEHSISKEVYKGNASGPTKKAVLSVLADVQKERLPQNSEKGSKKKTVISLSDVVMKQCRIVLRHAAAADDAKVFCNLLGRKPLSSTDNDDEGFLGSPAMVSRPLDFRTIDLRLAVGAYDGSHDAFLEDVRELWNNVRTAYGDQPDFVELAEKLSQNFESLYANEVVTLVQKLVGYAKLECLSKETKKEINDILAQTSEIPKAPWDEGVCKVCGVDKDDDSVLLCDTCDAEYHTYCLDPPLARIPEGNWYCPSCVMGNRVIQDASEYSQVGSGCKGKKYQGEITCLYLEVLKHLTSVMEEKEYWEFSVDERTFLLKFLCDAFLNSALLRQHLEQCAEATAELQQKLRSVSVELKNLKSREEIVVAKAAKVDASMLNTVGEVGVKEGPATALRNNGKCARQPQNSSSRSNCSDDLPTRESGLDESGLNGSNEHPSVIYSEKNYDCTEPQSEELYGDNSKIPLAISLPQEIDNLSGEIRLQDDLPELARNAATQSSPSNPSEMMSFNVDEDMGIVATNESQAYNLELNNIKNDMLLLQESITTLEQQLLKLSVRREFLGTDSGGRLYWISAMPGMHPRVIVDGSPALQQRRKILYSRDSVDKGSILKNSTSSGLDGCLTSEGSKAACPFQYDPNVAMAVSSQWVFYQTDAEIEEIAHWLRDSDPKERELKEAILHWKKLRFQDSQQTKEQTGNDCPSALSAPTNSDKTVYPDCLVTKAASLLEKKYGPCFESESSEILKKGGKSARVTSREKMYRCECLEPNWPSRNHCLSCHRTFSTNCEFEEHNDKCNSARTASEKTKEASNSVKGKGNMKSATPWEAGTTVVDITETSKSGCSEISSRLIKFQNEGCPFDLKEISSKFMTKDSNKELVQEIGLLGSNGIPSFIPSVSPFLSDSTLMLISPQKEVGVPGGQLTAETLLFSEGNQGETNAGNNSMTDIASRKSAPNGIHEVLKNKKPALGCSEQRDKKSALHSHFPKVGVSHCCVVPQSSLRPLIGRMSQINRQLKISLLDIEAALPEEALRPSKTHMERRWAWRAFLKSAETIYEMVQSTIILEDMIKTEYLRNEWWYWSSLSAAAKTSTMSSLALRIYSLDAAIIYEKSLSNLDPVDNPKLDSVPEHKPLPSAELAEKFKVSRKSNRKA</sequence>
<gene>
    <name evidence="1" type="ORF">OWV82_002012</name>
</gene>
<dbReference type="Proteomes" id="UP001164539">
    <property type="component" value="Chromosome 1"/>
</dbReference>
<name>A0ACC1Z0B7_MELAZ</name>
<evidence type="ECO:0000313" key="2">
    <source>
        <dbReference type="Proteomes" id="UP001164539"/>
    </source>
</evidence>